<protein>
    <recommendedName>
        <fullName evidence="3">Reverse transcriptase domain-containing protein</fullName>
    </recommendedName>
</protein>
<dbReference type="Gene3D" id="3.10.10.10">
    <property type="entry name" value="HIV Type 1 Reverse Transcriptase, subunit A, domain 1"/>
    <property type="match status" value="1"/>
</dbReference>
<dbReference type="PANTHER" id="PTHR24559:SF444">
    <property type="entry name" value="REVERSE TRANSCRIPTASE DOMAIN-CONTAINING PROTEIN"/>
    <property type="match status" value="1"/>
</dbReference>
<dbReference type="EMBL" id="JBANAX010000575">
    <property type="protein sequence ID" value="KAL1202542.1"/>
    <property type="molecule type" value="Genomic_DNA"/>
</dbReference>
<organism evidence="1 2">
    <name type="scientific">Cardamine amara subsp. amara</name>
    <dbReference type="NCBI Taxonomy" id="228776"/>
    <lineage>
        <taxon>Eukaryota</taxon>
        <taxon>Viridiplantae</taxon>
        <taxon>Streptophyta</taxon>
        <taxon>Embryophyta</taxon>
        <taxon>Tracheophyta</taxon>
        <taxon>Spermatophyta</taxon>
        <taxon>Magnoliopsida</taxon>
        <taxon>eudicotyledons</taxon>
        <taxon>Gunneridae</taxon>
        <taxon>Pentapetalae</taxon>
        <taxon>rosids</taxon>
        <taxon>malvids</taxon>
        <taxon>Brassicales</taxon>
        <taxon>Brassicaceae</taxon>
        <taxon>Cardamineae</taxon>
        <taxon>Cardamine</taxon>
    </lineage>
</organism>
<gene>
    <name evidence="1" type="ORF">V5N11_020459</name>
</gene>
<reference evidence="1 2" key="1">
    <citation type="submission" date="2024-04" db="EMBL/GenBank/DDBJ databases">
        <title>Genome assembly C_amara_ONT_v2.</title>
        <authorList>
            <person name="Yant L."/>
            <person name="Moore C."/>
            <person name="Slenker M."/>
        </authorList>
    </citation>
    <scope>NUCLEOTIDE SEQUENCE [LARGE SCALE GENOMIC DNA]</scope>
    <source>
        <tissue evidence="1">Leaf</tissue>
    </source>
</reference>
<dbReference type="Proteomes" id="UP001558713">
    <property type="component" value="Unassembled WGS sequence"/>
</dbReference>
<name>A0ABD1A6X8_CARAN</name>
<dbReference type="InterPro" id="IPR043128">
    <property type="entry name" value="Rev_trsase/Diguanyl_cyclase"/>
</dbReference>
<accession>A0ABD1A6X8</accession>
<dbReference type="PANTHER" id="PTHR24559">
    <property type="entry name" value="TRANSPOSON TY3-I GAG-POL POLYPROTEIN"/>
    <property type="match status" value="1"/>
</dbReference>
<dbReference type="InterPro" id="IPR053134">
    <property type="entry name" value="RNA-dir_DNA_polymerase"/>
</dbReference>
<dbReference type="AlphaFoldDB" id="A0ABD1A6X8"/>
<evidence type="ECO:0008006" key="3">
    <source>
        <dbReference type="Google" id="ProtNLM"/>
    </source>
</evidence>
<sequence>MPREVAVSGSETDFWESRDLGYASRVDDREDLRSLLVSGYHQIPIDEVDIWKTAFISRYGHYEFVEYLDEFVIILIDDILVYSKNLKEHGVHLRVVMAKLQEHKLVAR</sequence>
<comment type="caution">
    <text evidence="1">The sequence shown here is derived from an EMBL/GenBank/DDBJ whole genome shotgun (WGS) entry which is preliminary data.</text>
</comment>
<evidence type="ECO:0000313" key="1">
    <source>
        <dbReference type="EMBL" id="KAL1202542.1"/>
    </source>
</evidence>
<dbReference type="Gene3D" id="3.30.70.270">
    <property type="match status" value="1"/>
</dbReference>
<dbReference type="SUPFAM" id="SSF56672">
    <property type="entry name" value="DNA/RNA polymerases"/>
    <property type="match status" value="1"/>
</dbReference>
<keyword evidence="2" id="KW-1185">Reference proteome</keyword>
<proteinExistence type="predicted"/>
<dbReference type="InterPro" id="IPR043502">
    <property type="entry name" value="DNA/RNA_pol_sf"/>
</dbReference>
<evidence type="ECO:0000313" key="2">
    <source>
        <dbReference type="Proteomes" id="UP001558713"/>
    </source>
</evidence>